<feature type="compositionally biased region" description="Pro residues" evidence="2">
    <location>
        <begin position="658"/>
        <end position="667"/>
    </location>
</feature>
<feature type="compositionally biased region" description="Low complexity" evidence="2">
    <location>
        <begin position="57"/>
        <end position="71"/>
    </location>
</feature>
<feature type="region of interest" description="Disordered" evidence="2">
    <location>
        <begin position="1"/>
        <end position="156"/>
    </location>
</feature>
<dbReference type="AlphaFoldDB" id="A0A2B4RV38"/>
<evidence type="ECO:0000256" key="1">
    <source>
        <dbReference type="SAM" id="Coils"/>
    </source>
</evidence>
<feature type="compositionally biased region" description="Basic and acidic residues" evidence="2">
    <location>
        <begin position="144"/>
        <end position="156"/>
    </location>
</feature>
<feature type="compositionally biased region" description="Basic residues" evidence="2">
    <location>
        <begin position="631"/>
        <end position="640"/>
    </location>
</feature>
<dbReference type="Proteomes" id="UP000225706">
    <property type="component" value="Unassembled WGS sequence"/>
</dbReference>
<evidence type="ECO:0000313" key="3">
    <source>
        <dbReference type="EMBL" id="PFX20188.1"/>
    </source>
</evidence>
<feature type="compositionally biased region" description="Basic and acidic residues" evidence="2">
    <location>
        <begin position="614"/>
        <end position="630"/>
    </location>
</feature>
<feature type="region of interest" description="Disordered" evidence="2">
    <location>
        <begin position="504"/>
        <end position="599"/>
    </location>
</feature>
<organism evidence="3 4">
    <name type="scientific">Stylophora pistillata</name>
    <name type="common">Smooth cauliflower coral</name>
    <dbReference type="NCBI Taxonomy" id="50429"/>
    <lineage>
        <taxon>Eukaryota</taxon>
        <taxon>Metazoa</taxon>
        <taxon>Cnidaria</taxon>
        <taxon>Anthozoa</taxon>
        <taxon>Hexacorallia</taxon>
        <taxon>Scleractinia</taxon>
        <taxon>Astrocoeniina</taxon>
        <taxon>Pocilloporidae</taxon>
        <taxon>Stylophora</taxon>
    </lineage>
</organism>
<feature type="compositionally biased region" description="Basic and acidic residues" evidence="2">
    <location>
        <begin position="32"/>
        <end position="56"/>
    </location>
</feature>
<feature type="compositionally biased region" description="Polar residues" evidence="2">
    <location>
        <begin position="90"/>
        <end position="107"/>
    </location>
</feature>
<keyword evidence="4" id="KW-1185">Reference proteome</keyword>
<feature type="region of interest" description="Disordered" evidence="2">
    <location>
        <begin position="614"/>
        <end position="667"/>
    </location>
</feature>
<protein>
    <submittedName>
        <fullName evidence="3">Uncharacterized protein</fullName>
    </submittedName>
</protein>
<evidence type="ECO:0000256" key="2">
    <source>
        <dbReference type="SAM" id="MobiDB-lite"/>
    </source>
</evidence>
<proteinExistence type="predicted"/>
<dbReference type="EMBL" id="LSMT01000327">
    <property type="protein sequence ID" value="PFX20188.1"/>
    <property type="molecule type" value="Genomic_DNA"/>
</dbReference>
<feature type="compositionally biased region" description="Low complexity" evidence="2">
    <location>
        <begin position="560"/>
        <end position="576"/>
    </location>
</feature>
<feature type="compositionally biased region" description="Acidic residues" evidence="2">
    <location>
        <begin position="528"/>
        <end position="538"/>
    </location>
</feature>
<feature type="compositionally biased region" description="Low complexity" evidence="2">
    <location>
        <begin position="642"/>
        <end position="657"/>
    </location>
</feature>
<name>A0A2B4RV38_STYPI</name>
<dbReference type="PANTHER" id="PTHR21974:SF2">
    <property type="entry name" value="RE15880P"/>
    <property type="match status" value="1"/>
</dbReference>
<gene>
    <name evidence="3" type="ORF">AWC38_SpisGene15370</name>
</gene>
<evidence type="ECO:0000313" key="4">
    <source>
        <dbReference type="Proteomes" id="UP000225706"/>
    </source>
</evidence>
<dbReference type="STRING" id="50429.A0A2B4RV38"/>
<sequence length="667" mass="74636">MGCGSSQAVAPEQNAIRNGDVKRESPTLMRPNEQEHQPQPELIRQETPKEKRKDSAKSSSSSSSSSRSSSAKSKKSRPETAPGGDAPAQIENQESAPETEAPQLNNNKDSEGPEVVTAVVADEVEKIEEAPDETTTQGEGNTEENEKQAEWQEREKPNFSEDVLKEFVEVENQIQTLERKGVENEYPIKHARLVELYKKLSENTEKVQQLKAQTAKEYQDVVDVSTAFNLRSFFVSADQLNAEVAKEKREYAEALNKQEIAEQELASLRQQYQKLYDETISAKKDQDELQSLRKKEEELLGCIFNDSYGSDKEWKLEMELDLLGERKTRISTANTRWRGAHLCLDHASRQLSWSARRWAQISTNNVSLPVVKYTMVAETRNHAIAAIQNISTAYGSLKPVTAPYCTPDDLEVLKAITNSIFNDVNVPANYQKTYNVLAQIFSKCSSLLQWVNRVVEETISKDLGEVKKEFHEKYYELKEERMNLIKSTVKEKLGVELEMEVKRDELVDDDSQAEGADIAKPGEVAKEEGDDQAPEPEDKEGLPADAPPSGDGETHPEGEQPPAEAEASGGDSADASKPVPLSELAPPPNQEDLFGNIDQLKKQHEEELAEFEKQQELNKARVEQGLQEKLRARRSRRRKMQAQEAEASALSEGEGSSEPPPPSEMGL</sequence>
<dbReference type="OrthoDB" id="6432391at2759"/>
<feature type="coiled-coil region" evidence="1">
    <location>
        <begin position="237"/>
        <end position="278"/>
    </location>
</feature>
<feature type="coiled-coil region" evidence="1">
    <location>
        <begin position="160"/>
        <end position="213"/>
    </location>
</feature>
<keyword evidence="1" id="KW-0175">Coiled coil</keyword>
<accession>A0A2B4RV38</accession>
<dbReference type="GO" id="GO:0005929">
    <property type="term" value="C:cilium"/>
    <property type="evidence" value="ECO:0007669"/>
    <property type="project" value="TreeGrafter"/>
</dbReference>
<reference evidence="4" key="1">
    <citation type="journal article" date="2017" name="bioRxiv">
        <title>Comparative analysis of the genomes of Stylophora pistillata and Acropora digitifera provides evidence for extensive differences between species of corals.</title>
        <authorList>
            <person name="Voolstra C.R."/>
            <person name="Li Y."/>
            <person name="Liew Y.J."/>
            <person name="Baumgarten S."/>
            <person name="Zoccola D."/>
            <person name="Flot J.-F."/>
            <person name="Tambutte S."/>
            <person name="Allemand D."/>
            <person name="Aranda M."/>
        </authorList>
    </citation>
    <scope>NUCLEOTIDE SEQUENCE [LARGE SCALE GENOMIC DNA]</scope>
</reference>
<dbReference type="PANTHER" id="PTHR21974">
    <property type="entry name" value="RE15880P"/>
    <property type="match status" value="1"/>
</dbReference>
<comment type="caution">
    <text evidence="3">The sequence shown here is derived from an EMBL/GenBank/DDBJ whole genome shotgun (WGS) entry which is preliminary data.</text>
</comment>